<dbReference type="Proteomes" id="UP000743107">
    <property type="component" value="Unassembled WGS sequence"/>
</dbReference>
<feature type="domain" description="Competence protein CoiA nuclease-like" evidence="1">
    <location>
        <begin position="60"/>
        <end position="155"/>
    </location>
</feature>
<evidence type="ECO:0000313" key="5">
    <source>
        <dbReference type="Proteomes" id="UP000472573"/>
    </source>
</evidence>
<sequence length="345" mass="40763">MKIGITKNGTLVEARKADRNEKYFCPSCQRALKLCSGQYKKNYFAHQSFTKKQGYQPKGETKRHLMGKKKVVDFFNQRQISVQTEFYLPEIKQRADLRVEIDDHIYLVEYQCSPIKLKEIQKRTKAYLKLGLISYWIAGPKHLGKGSLFQTVQKFGRFSKKEGWWILAWDALKQEAPHVFFNMQRAVLGKVLYQERIFNCKGHQNEFIRPKLPTVEYEAYKIEHSLLGNQIDQRYVEIQQLCYTNGKNLMGCPWTVHFPRLCTDFRNRGIPLLNRVRFLVLAEQKVKVSITDITQIDIEFWQMLLEKNIVISNDGEWYFISQKVQWYNSLSEKLAKKNQSRISKL</sequence>
<dbReference type="Proteomes" id="UP000472573">
    <property type="component" value="Unassembled WGS sequence"/>
</dbReference>
<dbReference type="EMBL" id="JADOFV010000001">
    <property type="protein sequence ID" value="MBF7126234.1"/>
    <property type="molecule type" value="Genomic_DNA"/>
</dbReference>
<name>A0A512K8P1_PEDPE</name>
<evidence type="ECO:0000313" key="4">
    <source>
        <dbReference type="EMBL" id="MBF7126234.1"/>
    </source>
</evidence>
<feature type="domain" description="Competence protein CoiA-like N-terminal" evidence="2">
    <location>
        <begin position="13"/>
        <end position="48"/>
    </location>
</feature>
<protein>
    <submittedName>
        <fullName evidence="4">Competence protein</fullName>
    </submittedName>
</protein>
<evidence type="ECO:0000259" key="1">
    <source>
        <dbReference type="Pfam" id="PF06054"/>
    </source>
</evidence>
<reference evidence="3" key="1">
    <citation type="submission" date="2019-10" db="EMBL/GenBank/DDBJ databases">
        <authorList>
            <person name="Irmler S."/>
            <person name="Berthoud H."/>
            <person name="Roetschi A."/>
            <person name="Arias E."/>
            <person name="Shani N."/>
            <person name="Wuethrich D."/>
            <person name="Bruggmann R."/>
        </authorList>
    </citation>
    <scope>NUCLEOTIDE SEQUENCE</scope>
    <source>
        <strain evidence="3">FAM13073</strain>
    </source>
</reference>
<dbReference type="InterPro" id="IPR010330">
    <property type="entry name" value="CoiA_nuc"/>
</dbReference>
<dbReference type="AlphaFoldDB" id="A0A512K8P1"/>
<dbReference type="InterPro" id="IPR057253">
    <property type="entry name" value="CoiA-like_N"/>
</dbReference>
<reference evidence="3" key="2">
    <citation type="submission" date="2019-12" db="EMBL/GenBank/DDBJ databases">
        <title>SpeciesPrimer: A bioinformatics pipeline dedicated to the design of qPCR primers for the quantification of bacterial species.</title>
        <authorList>
            <person name="Dreier M."/>
            <person name="Berthoud H."/>
            <person name="Shani N."/>
            <person name="Wechsler D."/>
            <person name="Junier P."/>
        </authorList>
    </citation>
    <scope>NUCLEOTIDE SEQUENCE</scope>
    <source>
        <strain evidence="3">FAM13073</strain>
    </source>
</reference>
<dbReference type="Pfam" id="PF06054">
    <property type="entry name" value="CoiA_nuc"/>
    <property type="match status" value="1"/>
</dbReference>
<dbReference type="RefSeq" id="WP_056979453.1">
    <property type="nucleotide sequence ID" value="NZ_BJZY01000009.1"/>
</dbReference>
<dbReference type="EMBL" id="WENB01000001">
    <property type="protein sequence ID" value="KAF0415294.1"/>
    <property type="molecule type" value="Genomic_DNA"/>
</dbReference>
<accession>A0A512K8P1</accession>
<evidence type="ECO:0000313" key="3">
    <source>
        <dbReference type="EMBL" id="KAF0415294.1"/>
    </source>
</evidence>
<reference evidence="5" key="3">
    <citation type="submission" date="2020-03" db="EMBL/GenBank/DDBJ databases">
        <title>SpeciesPrimer: A bioinformatics pipeline dedicated to the design of qPCR primers for the quantification of bacterial species.</title>
        <authorList>
            <person name="Dreier M."/>
            <person name="Berthoud H."/>
            <person name="Shani N."/>
            <person name="Wechsler D."/>
            <person name="Junier P."/>
        </authorList>
    </citation>
    <scope>NUCLEOTIDE SEQUENCE [LARGE SCALE GENOMIC DNA]</scope>
    <source>
        <strain evidence="5">FAM13073</strain>
    </source>
</reference>
<comment type="caution">
    <text evidence="4">The sequence shown here is derived from an EMBL/GenBank/DDBJ whole genome shotgun (WGS) entry which is preliminary data.</text>
</comment>
<gene>
    <name evidence="3" type="ORF">GBO79_02935</name>
    <name evidence="4" type="ORF">ITQ97_00080</name>
</gene>
<evidence type="ECO:0000313" key="6">
    <source>
        <dbReference type="Proteomes" id="UP000743107"/>
    </source>
</evidence>
<evidence type="ECO:0000259" key="2">
    <source>
        <dbReference type="Pfam" id="PF25164"/>
    </source>
</evidence>
<proteinExistence type="predicted"/>
<organism evidence="4 6">
    <name type="scientific">Pediococcus pentosaceus</name>
    <dbReference type="NCBI Taxonomy" id="1255"/>
    <lineage>
        <taxon>Bacteria</taxon>
        <taxon>Bacillati</taxon>
        <taxon>Bacillota</taxon>
        <taxon>Bacilli</taxon>
        <taxon>Lactobacillales</taxon>
        <taxon>Lactobacillaceae</taxon>
        <taxon>Pediococcus</taxon>
    </lineage>
</organism>
<keyword evidence="5" id="KW-1185">Reference proteome</keyword>
<dbReference type="Pfam" id="PF25164">
    <property type="entry name" value="CoiA_N"/>
    <property type="match status" value="1"/>
</dbReference>
<reference evidence="4" key="4">
    <citation type="submission" date="2020-11" db="EMBL/GenBank/DDBJ databases">
        <title>Antibiotic susceptibility profiles of Pediococcus pentosaceus from various origins and their implications for the safety assessment of strains with food-technology applications.</title>
        <authorList>
            <person name="Shani N."/>
            <person name="Oberhaensli S."/>
            <person name="Arias E."/>
        </authorList>
    </citation>
    <scope>NUCLEOTIDE SEQUENCE</scope>
    <source>
        <strain evidence="4">FAM 19164</strain>
    </source>
</reference>